<dbReference type="PROSITE" id="PS50887">
    <property type="entry name" value="GGDEF"/>
    <property type="match status" value="1"/>
</dbReference>
<keyword evidence="3" id="KW-1185">Reference proteome</keyword>
<organism evidence="2 3">
    <name type="scientific">Reinekea blandensis MED297</name>
    <dbReference type="NCBI Taxonomy" id="314283"/>
    <lineage>
        <taxon>Bacteria</taxon>
        <taxon>Pseudomonadati</taxon>
        <taxon>Pseudomonadota</taxon>
        <taxon>Gammaproteobacteria</taxon>
        <taxon>Oceanospirillales</taxon>
        <taxon>Saccharospirillaceae</taxon>
        <taxon>Reinekea</taxon>
    </lineage>
</organism>
<dbReference type="PANTHER" id="PTHR46663">
    <property type="entry name" value="DIGUANYLATE CYCLASE DGCT-RELATED"/>
    <property type="match status" value="1"/>
</dbReference>
<feature type="domain" description="GGDEF" evidence="1">
    <location>
        <begin position="592"/>
        <end position="723"/>
    </location>
</feature>
<dbReference type="Gene3D" id="3.30.450.40">
    <property type="match status" value="1"/>
</dbReference>
<dbReference type="SUPFAM" id="SSF55073">
    <property type="entry name" value="Nucleotide cyclase"/>
    <property type="match status" value="1"/>
</dbReference>
<dbReference type="AlphaFoldDB" id="A4BD52"/>
<dbReference type="Proteomes" id="UP000005953">
    <property type="component" value="Unassembled WGS sequence"/>
</dbReference>
<dbReference type="InterPro" id="IPR000160">
    <property type="entry name" value="GGDEF_dom"/>
</dbReference>
<dbReference type="SMART" id="SM00267">
    <property type="entry name" value="GGDEF"/>
    <property type="match status" value="1"/>
</dbReference>
<reference evidence="2 3" key="1">
    <citation type="submission" date="2006-02" db="EMBL/GenBank/DDBJ databases">
        <authorList>
            <person name="Pinhassi J."/>
            <person name="Pedros-Alio C."/>
            <person name="Ferriera S."/>
            <person name="Johnson J."/>
            <person name="Kravitz S."/>
            <person name="Halpern A."/>
            <person name="Remington K."/>
            <person name="Beeson K."/>
            <person name="Tran B."/>
            <person name="Rogers Y.-H."/>
            <person name="Friedman R."/>
            <person name="Venter J.C."/>
        </authorList>
    </citation>
    <scope>NUCLEOTIDE SEQUENCE [LARGE SCALE GENOMIC DNA]</scope>
    <source>
        <strain evidence="2 3">MED297</strain>
    </source>
</reference>
<dbReference type="SUPFAM" id="SSF48452">
    <property type="entry name" value="TPR-like"/>
    <property type="match status" value="2"/>
</dbReference>
<dbReference type="CDD" id="cd01949">
    <property type="entry name" value="GGDEF"/>
    <property type="match status" value="1"/>
</dbReference>
<accession>A4BD52</accession>
<dbReference type="SMART" id="SM00065">
    <property type="entry name" value="GAF"/>
    <property type="match status" value="1"/>
</dbReference>
<dbReference type="EMBL" id="AAOE01000007">
    <property type="protein sequence ID" value="EAR09796.1"/>
    <property type="molecule type" value="Genomic_DNA"/>
</dbReference>
<evidence type="ECO:0000259" key="1">
    <source>
        <dbReference type="PROSITE" id="PS50887"/>
    </source>
</evidence>
<dbReference type="NCBIfam" id="TIGR00254">
    <property type="entry name" value="GGDEF"/>
    <property type="match status" value="1"/>
</dbReference>
<dbReference type="PANTHER" id="PTHR46663:SF2">
    <property type="entry name" value="GGDEF DOMAIN-CONTAINING PROTEIN"/>
    <property type="match status" value="1"/>
</dbReference>
<dbReference type="InterPro" id="IPR052163">
    <property type="entry name" value="DGC-Regulatory_Protein"/>
</dbReference>
<proteinExistence type="predicted"/>
<dbReference type="Pfam" id="PF01590">
    <property type="entry name" value="GAF"/>
    <property type="match status" value="1"/>
</dbReference>
<dbReference type="Gene3D" id="3.30.70.270">
    <property type="match status" value="1"/>
</dbReference>
<gene>
    <name evidence="2" type="ORF">MED297_05589</name>
</gene>
<dbReference type="InterPro" id="IPR029787">
    <property type="entry name" value="Nucleotide_cyclase"/>
</dbReference>
<evidence type="ECO:0000313" key="3">
    <source>
        <dbReference type="Proteomes" id="UP000005953"/>
    </source>
</evidence>
<evidence type="ECO:0000313" key="2">
    <source>
        <dbReference type="EMBL" id="EAR09796.1"/>
    </source>
</evidence>
<name>A4BD52_9GAMM</name>
<sequence length="723" mass="81744">MKLIINGVSIFCDEVHNLKMIDSKTQIERWLDECWDRMLSDPAGARLLAEQALQLADDGSEPACRAQLYAGLCDIYLGEFESAVSVLSPALKLALSKGYRQNLLRINNALGMSYQSLGRYSAAYDHYEYARDLALDANDIQRLTPPMLNLADLLFDMGHIESSELVLNDILGRDLTEASEDNLIEACILQAQILLSHVRFDDAECILTQTEAWARRVDFHYALLRCKTLRGRMYRLRGEINDSIQVLSDVLDAPLMKSESQEAIAVYLELGKAWFSAGNPKQAVAVLNDAIARLGLAKFSTLRLKILEQLAYGYQLLDDATQEAATLWEMRTIEQSAQVQDALLTVQLREYRQQQSQDQLEQKLKERENQLLKQSYERLQMLNDVAHQITMTLNFPELGQRLYRILAEHVDVHFVSLTTLHEREQQLTFRFIVDEGERITAPDIAMDKRGSHTVKALATQKPVVINDVQRLDRDHVVGTGTSPRSMLFVPLILEDEVLGVFSMQSPKPNRFLDYELELMVAISKFIAIATANILSHDKVRELNNILTQEKQTILDAQARIEHMAYHDTLTTLPNRQALQEVIEERIKANADGPFHLVYIDLDGFKPVNDRYGHRHGDRVLRDIAKRVKEALRTDDFAARIGGDEFVLLIEAFDNRKDLQAFLNRLLTVIQEPVLTDAAGIVVSASIGAARYPDNGVTLDALMHSADQAMYEIKRNGKGGVMAL</sequence>
<dbReference type="InterPro" id="IPR043128">
    <property type="entry name" value="Rev_trsase/Diguanyl_cyclase"/>
</dbReference>
<dbReference type="Gene3D" id="1.25.40.10">
    <property type="entry name" value="Tetratricopeptide repeat domain"/>
    <property type="match status" value="2"/>
</dbReference>
<dbReference type="InterPro" id="IPR003018">
    <property type="entry name" value="GAF"/>
</dbReference>
<dbReference type="InterPro" id="IPR011990">
    <property type="entry name" value="TPR-like_helical_dom_sf"/>
</dbReference>
<dbReference type="Pfam" id="PF00990">
    <property type="entry name" value="GGDEF"/>
    <property type="match status" value="1"/>
</dbReference>
<protein>
    <recommendedName>
        <fullName evidence="1">GGDEF domain-containing protein</fullName>
    </recommendedName>
</protein>
<dbReference type="HOGENOM" id="CLU_391223_0_0_6"/>
<dbReference type="SUPFAM" id="SSF55781">
    <property type="entry name" value="GAF domain-like"/>
    <property type="match status" value="1"/>
</dbReference>
<comment type="caution">
    <text evidence="2">The sequence shown here is derived from an EMBL/GenBank/DDBJ whole genome shotgun (WGS) entry which is preliminary data.</text>
</comment>
<dbReference type="STRING" id="314283.MED297_05589"/>
<dbReference type="InterPro" id="IPR029016">
    <property type="entry name" value="GAF-like_dom_sf"/>
</dbReference>